<reference evidence="4 5" key="1">
    <citation type="submission" date="2024-09" db="EMBL/GenBank/DDBJ databases">
        <authorList>
            <person name="Sun Q."/>
            <person name="Mori K."/>
        </authorList>
    </citation>
    <scope>NUCLEOTIDE SEQUENCE [LARGE SCALE GENOMIC DNA]</scope>
    <source>
        <strain evidence="4 5">KCTC 23315</strain>
    </source>
</reference>
<evidence type="ECO:0000256" key="1">
    <source>
        <dbReference type="ARBA" id="ARBA00004196"/>
    </source>
</evidence>
<protein>
    <submittedName>
        <fullName evidence="4">Efflux RND transporter periplasmic adaptor subunit</fullName>
    </submittedName>
</protein>
<sequence length="355" mass="38878">MPQKVQSLIAMTEGRVLQLAQRPGAMLEAGQPILQLVNPKLQRQLEEQELALQAQQAEFLLLQQQLEQEQLQLQHDLRLAQAEQQLLQTQLAAKQELFRQQIVSALDFAQSEALLTQAKQKVMLAEEKLKGFARSSQNRLAAAELNRQRAEKQRDIAKQDVLALAVSSDISGQLIALDESLKPGSQVVAGQALGQVAEPGQLLAELKIGAVDAALVKPGQAVTLNIKGKPMLGEVSWVSPNVVDNFLRVDVALLSELPDTARANIEVKADINVGANEQTLLSDRASYIQKPQQRQALFVWDASSAQYQRREVLIGSLTNKQMQLLDGVKAGEQILLQVPAALLNNEVIAPEDLNG</sequence>
<comment type="subcellular location">
    <subcellularLocation>
        <location evidence="1">Cell envelope</location>
    </subcellularLocation>
</comment>
<dbReference type="PANTHER" id="PTHR32347">
    <property type="entry name" value="EFFLUX SYSTEM COMPONENT YKNX-RELATED"/>
    <property type="match status" value="1"/>
</dbReference>
<dbReference type="PANTHER" id="PTHR32347:SF23">
    <property type="entry name" value="BLL5650 PROTEIN"/>
    <property type="match status" value="1"/>
</dbReference>
<dbReference type="EMBL" id="JBHLXP010000003">
    <property type="protein sequence ID" value="MFC0049271.1"/>
    <property type="molecule type" value="Genomic_DNA"/>
</dbReference>
<comment type="caution">
    <text evidence="4">The sequence shown here is derived from an EMBL/GenBank/DDBJ whole genome shotgun (WGS) entry which is preliminary data.</text>
</comment>
<keyword evidence="2 3" id="KW-0175">Coiled coil</keyword>
<feature type="coiled-coil region" evidence="3">
    <location>
        <begin position="38"/>
        <end position="83"/>
    </location>
</feature>
<dbReference type="InterPro" id="IPR050465">
    <property type="entry name" value="UPF0194_transport"/>
</dbReference>
<evidence type="ECO:0000313" key="5">
    <source>
        <dbReference type="Proteomes" id="UP001589813"/>
    </source>
</evidence>
<keyword evidence="5" id="KW-1185">Reference proteome</keyword>
<organism evidence="4 5">
    <name type="scientific">Rheinheimera tilapiae</name>
    <dbReference type="NCBI Taxonomy" id="875043"/>
    <lineage>
        <taxon>Bacteria</taxon>
        <taxon>Pseudomonadati</taxon>
        <taxon>Pseudomonadota</taxon>
        <taxon>Gammaproteobacteria</taxon>
        <taxon>Chromatiales</taxon>
        <taxon>Chromatiaceae</taxon>
        <taxon>Rheinheimera</taxon>
    </lineage>
</organism>
<dbReference type="Gene3D" id="2.40.420.20">
    <property type="match status" value="1"/>
</dbReference>
<evidence type="ECO:0000313" key="4">
    <source>
        <dbReference type="EMBL" id="MFC0049271.1"/>
    </source>
</evidence>
<accession>A0ABV6BEG7</accession>
<proteinExistence type="predicted"/>
<dbReference type="Proteomes" id="UP001589813">
    <property type="component" value="Unassembled WGS sequence"/>
</dbReference>
<feature type="coiled-coil region" evidence="3">
    <location>
        <begin position="108"/>
        <end position="160"/>
    </location>
</feature>
<evidence type="ECO:0000256" key="2">
    <source>
        <dbReference type="ARBA" id="ARBA00023054"/>
    </source>
</evidence>
<evidence type="ECO:0000256" key="3">
    <source>
        <dbReference type="SAM" id="Coils"/>
    </source>
</evidence>
<name>A0ABV6BEG7_9GAMM</name>
<dbReference type="RefSeq" id="WP_377244809.1">
    <property type="nucleotide sequence ID" value="NZ_JBHLXP010000003.1"/>
</dbReference>
<gene>
    <name evidence="4" type="ORF">ACFFJP_13320</name>
</gene>